<evidence type="ECO:0000259" key="5">
    <source>
        <dbReference type="PROSITE" id="PS51078"/>
    </source>
</evidence>
<keyword evidence="7" id="KW-1185">Reference proteome</keyword>
<dbReference type="InterPro" id="IPR050707">
    <property type="entry name" value="HTH_MetabolicPath_Reg"/>
</dbReference>
<feature type="domain" description="IclR-ED" evidence="5">
    <location>
        <begin position="67"/>
        <end position="261"/>
    </location>
</feature>
<evidence type="ECO:0000313" key="6">
    <source>
        <dbReference type="EMBL" id="GIH09965.1"/>
    </source>
</evidence>
<dbReference type="PROSITE" id="PS51077">
    <property type="entry name" value="HTH_ICLR"/>
    <property type="match status" value="1"/>
</dbReference>
<evidence type="ECO:0008006" key="8">
    <source>
        <dbReference type="Google" id="ProtNLM"/>
    </source>
</evidence>
<dbReference type="GO" id="GO:0045892">
    <property type="term" value="P:negative regulation of DNA-templated transcription"/>
    <property type="evidence" value="ECO:0007669"/>
    <property type="project" value="TreeGrafter"/>
</dbReference>
<dbReference type="SUPFAM" id="SSF46785">
    <property type="entry name" value="Winged helix' DNA-binding domain"/>
    <property type="match status" value="1"/>
</dbReference>
<keyword evidence="1" id="KW-0805">Transcription regulation</keyword>
<dbReference type="Pfam" id="PF09339">
    <property type="entry name" value="HTH_IclR"/>
    <property type="match status" value="1"/>
</dbReference>
<dbReference type="GO" id="GO:0003677">
    <property type="term" value="F:DNA binding"/>
    <property type="evidence" value="ECO:0007669"/>
    <property type="project" value="UniProtKB-KW"/>
</dbReference>
<dbReference type="Gene3D" id="1.10.10.10">
    <property type="entry name" value="Winged helix-like DNA-binding domain superfamily/Winged helix DNA-binding domain"/>
    <property type="match status" value="1"/>
</dbReference>
<dbReference type="InterPro" id="IPR036388">
    <property type="entry name" value="WH-like_DNA-bd_sf"/>
</dbReference>
<dbReference type="InterPro" id="IPR029016">
    <property type="entry name" value="GAF-like_dom_sf"/>
</dbReference>
<dbReference type="EMBL" id="BONY01000081">
    <property type="protein sequence ID" value="GIH09965.1"/>
    <property type="molecule type" value="Genomic_DNA"/>
</dbReference>
<reference evidence="6" key="1">
    <citation type="submission" date="2021-01" db="EMBL/GenBank/DDBJ databases">
        <title>Whole genome shotgun sequence of Rhizocola hellebori NBRC 109834.</title>
        <authorList>
            <person name="Komaki H."/>
            <person name="Tamura T."/>
        </authorList>
    </citation>
    <scope>NUCLEOTIDE SEQUENCE</scope>
    <source>
        <strain evidence="6">NBRC 109834</strain>
    </source>
</reference>
<evidence type="ECO:0000259" key="4">
    <source>
        <dbReference type="PROSITE" id="PS51077"/>
    </source>
</evidence>
<dbReference type="Gene3D" id="3.30.450.40">
    <property type="match status" value="1"/>
</dbReference>
<evidence type="ECO:0000256" key="1">
    <source>
        <dbReference type="ARBA" id="ARBA00023015"/>
    </source>
</evidence>
<organism evidence="6 7">
    <name type="scientific">Rhizocola hellebori</name>
    <dbReference type="NCBI Taxonomy" id="1392758"/>
    <lineage>
        <taxon>Bacteria</taxon>
        <taxon>Bacillati</taxon>
        <taxon>Actinomycetota</taxon>
        <taxon>Actinomycetes</taxon>
        <taxon>Micromonosporales</taxon>
        <taxon>Micromonosporaceae</taxon>
        <taxon>Rhizocola</taxon>
    </lineage>
</organism>
<evidence type="ECO:0000256" key="3">
    <source>
        <dbReference type="ARBA" id="ARBA00023163"/>
    </source>
</evidence>
<dbReference type="PANTHER" id="PTHR30136:SF24">
    <property type="entry name" value="HTH-TYPE TRANSCRIPTIONAL REPRESSOR ALLR"/>
    <property type="match status" value="1"/>
</dbReference>
<dbReference type="RefSeq" id="WP_203913689.1">
    <property type="nucleotide sequence ID" value="NZ_BONY01000081.1"/>
</dbReference>
<sequence length="261" mass="27616">MRESAVPPSDLVGSVARALKVLEVVGESPTGLTTKQIARRCDITVAAAYRMLRTLAHTGYVLRREDGGYMLGLAVADRFRELVVAMRGPAEVGEVLRAAAVETGYSHYMATFVSGRVAITAAAEGPRSPYLEDLVPGFDDGAHATALGKTLLATLESRQRINYLKEQGMRAFTQATLRSPSALEADIAAGLRRGMQVEIGQFKPGVACAGVSVIGTGELHQRYVVALALPAADLMKQAPQLRSQLSQTAQGLAKALANAPG</sequence>
<name>A0A8J3QHU3_9ACTN</name>
<dbReference type="SUPFAM" id="SSF55781">
    <property type="entry name" value="GAF domain-like"/>
    <property type="match status" value="1"/>
</dbReference>
<gene>
    <name evidence="6" type="ORF">Rhe02_80320</name>
</gene>
<keyword evidence="3" id="KW-0804">Transcription</keyword>
<dbReference type="InterPro" id="IPR014757">
    <property type="entry name" value="Tscrpt_reg_IclR_C"/>
</dbReference>
<dbReference type="InterPro" id="IPR005471">
    <property type="entry name" value="Tscrpt_reg_IclR_N"/>
</dbReference>
<proteinExistence type="predicted"/>
<keyword evidence="2" id="KW-0238">DNA-binding</keyword>
<dbReference type="PANTHER" id="PTHR30136">
    <property type="entry name" value="HELIX-TURN-HELIX TRANSCRIPTIONAL REGULATOR, ICLR FAMILY"/>
    <property type="match status" value="1"/>
</dbReference>
<comment type="caution">
    <text evidence="6">The sequence shown here is derived from an EMBL/GenBank/DDBJ whole genome shotgun (WGS) entry which is preliminary data.</text>
</comment>
<dbReference type="InterPro" id="IPR036390">
    <property type="entry name" value="WH_DNA-bd_sf"/>
</dbReference>
<feature type="domain" description="HTH iclR-type" evidence="4">
    <location>
        <begin position="12"/>
        <end position="73"/>
    </location>
</feature>
<dbReference type="SMART" id="SM00346">
    <property type="entry name" value="HTH_ICLR"/>
    <property type="match status" value="1"/>
</dbReference>
<dbReference type="GO" id="GO:0003700">
    <property type="term" value="F:DNA-binding transcription factor activity"/>
    <property type="evidence" value="ECO:0007669"/>
    <property type="project" value="TreeGrafter"/>
</dbReference>
<protein>
    <recommendedName>
        <fullName evidence="8">IclR family transcriptional regulator</fullName>
    </recommendedName>
</protein>
<evidence type="ECO:0000313" key="7">
    <source>
        <dbReference type="Proteomes" id="UP000612899"/>
    </source>
</evidence>
<dbReference type="PROSITE" id="PS51078">
    <property type="entry name" value="ICLR_ED"/>
    <property type="match status" value="1"/>
</dbReference>
<dbReference type="Proteomes" id="UP000612899">
    <property type="component" value="Unassembled WGS sequence"/>
</dbReference>
<evidence type="ECO:0000256" key="2">
    <source>
        <dbReference type="ARBA" id="ARBA00023125"/>
    </source>
</evidence>
<accession>A0A8J3QHU3</accession>
<dbReference type="Pfam" id="PF01614">
    <property type="entry name" value="IclR_C"/>
    <property type="match status" value="1"/>
</dbReference>
<dbReference type="AlphaFoldDB" id="A0A8J3QHU3"/>